<dbReference type="Proteomes" id="UP000837857">
    <property type="component" value="Chromosome 18"/>
</dbReference>
<reference evidence="2" key="1">
    <citation type="submission" date="2022-03" db="EMBL/GenBank/DDBJ databases">
        <authorList>
            <person name="Martin H S."/>
        </authorList>
    </citation>
    <scope>NUCLEOTIDE SEQUENCE</scope>
</reference>
<sequence>MMDRSARAVDPVAGGRWWCGPEGFGVATSATDPLALPARGRDAITTGRGGRYKYPPAGQRGTPPCPVATGYIRTTGSDERFHTNGTCGPVSATGHHRVRSPLVTSEPQDRTSGFIQMELVALFLKL</sequence>
<dbReference type="EMBL" id="OW152830">
    <property type="protein sequence ID" value="CAH2048934.1"/>
    <property type="molecule type" value="Genomic_DNA"/>
</dbReference>
<proteinExistence type="predicted"/>
<organism evidence="2 3">
    <name type="scientific">Iphiclides podalirius</name>
    <name type="common">scarce swallowtail</name>
    <dbReference type="NCBI Taxonomy" id="110791"/>
    <lineage>
        <taxon>Eukaryota</taxon>
        <taxon>Metazoa</taxon>
        <taxon>Ecdysozoa</taxon>
        <taxon>Arthropoda</taxon>
        <taxon>Hexapoda</taxon>
        <taxon>Insecta</taxon>
        <taxon>Pterygota</taxon>
        <taxon>Neoptera</taxon>
        <taxon>Endopterygota</taxon>
        <taxon>Lepidoptera</taxon>
        <taxon>Glossata</taxon>
        <taxon>Ditrysia</taxon>
        <taxon>Papilionoidea</taxon>
        <taxon>Papilionidae</taxon>
        <taxon>Papilioninae</taxon>
        <taxon>Iphiclides</taxon>
    </lineage>
</organism>
<evidence type="ECO:0000256" key="1">
    <source>
        <dbReference type="SAM" id="MobiDB-lite"/>
    </source>
</evidence>
<evidence type="ECO:0000313" key="3">
    <source>
        <dbReference type="Proteomes" id="UP000837857"/>
    </source>
</evidence>
<accession>A0ABN8I981</accession>
<evidence type="ECO:0000313" key="2">
    <source>
        <dbReference type="EMBL" id="CAH2048934.1"/>
    </source>
</evidence>
<gene>
    <name evidence="2" type="ORF">IPOD504_LOCUS6491</name>
</gene>
<name>A0ABN8I981_9NEOP</name>
<protein>
    <submittedName>
        <fullName evidence="2">Uncharacterized protein</fullName>
    </submittedName>
</protein>
<feature type="non-terminal residue" evidence="2">
    <location>
        <position position="126"/>
    </location>
</feature>
<feature type="region of interest" description="Disordered" evidence="1">
    <location>
        <begin position="39"/>
        <end position="66"/>
    </location>
</feature>
<keyword evidence="3" id="KW-1185">Reference proteome</keyword>